<evidence type="ECO:0000256" key="7">
    <source>
        <dbReference type="SAM" id="MobiDB-lite"/>
    </source>
</evidence>
<dbReference type="FunFam" id="2.40.110.10:FF:000011">
    <property type="entry name" value="Acyl-CoA dehydrogenase FadE34"/>
    <property type="match status" value="1"/>
</dbReference>
<sequence>MTEQSAVEGGSQASEESNEVDRRVTELLAEADPRTTDLETFLGKQFDAGLAFVDYPVGKGGLALPAGLQRRIDDQLDAAGAHRAFLLNPVGVGMLPPTLLRHGTEEQQRRFLRPAFAGQEIWCQLFSEPGAGSDLAGLSTRAVRDGADWVINGQKIWTSLAHKATWGILLARTDPELPKHQGITYFIVNMRQPGIRVRPLKQLNGQSDFNEVLLDDVKVPDTDRIGGVGEGWAAARTTLSSERAALSGAGTGAANIGGSAVERLVELAITNGRWRDPVARSRIVDLVIESTLIRATNQRRRAALRSGRSVGAEGAVTKIGAGLHNRRLQEAFLDIAAATALAWDDQTPRGGRIASGYLRAQANTIEGGTSNVLRDVIAERVLGMPRDPAELPRSTPWKDIPRR</sequence>
<dbReference type="InterPro" id="IPR009100">
    <property type="entry name" value="AcylCoA_DH/oxidase_NM_dom_sf"/>
</dbReference>
<keyword evidence="5 6" id="KW-0560">Oxidoreductase</keyword>
<protein>
    <recommendedName>
        <fullName evidence="12">Acyl-CoA dehydrogenase</fullName>
    </recommendedName>
</protein>
<dbReference type="SUPFAM" id="SSF56645">
    <property type="entry name" value="Acyl-CoA dehydrogenase NM domain-like"/>
    <property type="match status" value="1"/>
</dbReference>
<dbReference type="InterPro" id="IPR006091">
    <property type="entry name" value="Acyl-CoA_Oxase/DH_mid-dom"/>
</dbReference>
<evidence type="ECO:0000256" key="3">
    <source>
        <dbReference type="ARBA" id="ARBA00022630"/>
    </source>
</evidence>
<name>A0A1X1TWZ2_MYCFL</name>
<reference evidence="10 11" key="1">
    <citation type="submission" date="2016-01" db="EMBL/GenBank/DDBJ databases">
        <title>The new phylogeny of the genus Mycobacterium.</title>
        <authorList>
            <person name="Tarcisio F."/>
            <person name="Conor M."/>
            <person name="Antonella G."/>
            <person name="Elisabetta G."/>
            <person name="Giulia F.S."/>
            <person name="Sara T."/>
            <person name="Anna F."/>
            <person name="Clotilde B."/>
            <person name="Roberto B."/>
            <person name="Veronica D.S."/>
            <person name="Fabio R."/>
            <person name="Monica P."/>
            <person name="Olivier J."/>
            <person name="Enrico T."/>
            <person name="Nicola S."/>
        </authorList>
    </citation>
    <scope>NUCLEOTIDE SEQUENCE [LARGE SCALE GENOMIC DNA]</scope>
    <source>
        <strain evidence="10 11">DSM 44852</strain>
    </source>
</reference>
<keyword evidence="3 6" id="KW-0285">Flavoprotein</keyword>
<feature type="compositionally biased region" description="Polar residues" evidence="7">
    <location>
        <begin position="1"/>
        <end position="15"/>
    </location>
</feature>
<comment type="similarity">
    <text evidence="2 6">Belongs to the acyl-CoA dehydrogenase family.</text>
</comment>
<comment type="caution">
    <text evidence="10">The sequence shown here is derived from an EMBL/GenBank/DDBJ whole genome shotgun (WGS) entry which is preliminary data.</text>
</comment>
<dbReference type="SUPFAM" id="SSF47203">
    <property type="entry name" value="Acyl-CoA dehydrogenase C-terminal domain-like"/>
    <property type="match status" value="1"/>
</dbReference>
<evidence type="ECO:0008006" key="12">
    <source>
        <dbReference type="Google" id="ProtNLM"/>
    </source>
</evidence>
<accession>A0A1X1TWZ2</accession>
<evidence type="ECO:0000259" key="8">
    <source>
        <dbReference type="Pfam" id="PF00441"/>
    </source>
</evidence>
<dbReference type="GO" id="GO:0050660">
    <property type="term" value="F:flavin adenine dinucleotide binding"/>
    <property type="evidence" value="ECO:0007669"/>
    <property type="project" value="InterPro"/>
</dbReference>
<dbReference type="Pfam" id="PF00441">
    <property type="entry name" value="Acyl-CoA_dh_1"/>
    <property type="match status" value="1"/>
</dbReference>
<gene>
    <name evidence="10" type="ORF">AWC05_02470</name>
</gene>
<keyword evidence="11" id="KW-1185">Reference proteome</keyword>
<dbReference type="Gene3D" id="2.40.110.10">
    <property type="entry name" value="Butyryl-CoA Dehydrogenase, subunit A, domain 2"/>
    <property type="match status" value="1"/>
</dbReference>
<evidence type="ECO:0000256" key="1">
    <source>
        <dbReference type="ARBA" id="ARBA00001974"/>
    </source>
</evidence>
<evidence type="ECO:0000313" key="10">
    <source>
        <dbReference type="EMBL" id="ORV49057.1"/>
    </source>
</evidence>
<dbReference type="EMBL" id="LQOV01000032">
    <property type="protein sequence ID" value="ORV49057.1"/>
    <property type="molecule type" value="Genomic_DNA"/>
</dbReference>
<feature type="domain" description="Acyl-CoA oxidase/dehydrogenase middle" evidence="9">
    <location>
        <begin position="123"/>
        <end position="217"/>
    </location>
</feature>
<dbReference type="InterPro" id="IPR046373">
    <property type="entry name" value="Acyl-CoA_Oxase/DH_mid-dom_sf"/>
</dbReference>
<dbReference type="RefSeq" id="WP_085225046.1">
    <property type="nucleotide sequence ID" value="NZ_AP022576.1"/>
</dbReference>
<evidence type="ECO:0000256" key="4">
    <source>
        <dbReference type="ARBA" id="ARBA00022827"/>
    </source>
</evidence>
<dbReference type="Pfam" id="PF02770">
    <property type="entry name" value="Acyl-CoA_dh_M"/>
    <property type="match status" value="1"/>
</dbReference>
<dbReference type="InterPro" id="IPR037069">
    <property type="entry name" value="AcylCoA_DH/ox_N_sf"/>
</dbReference>
<dbReference type="Gene3D" id="1.20.140.10">
    <property type="entry name" value="Butyryl-CoA Dehydrogenase, subunit A, domain 3"/>
    <property type="match status" value="1"/>
</dbReference>
<dbReference type="GO" id="GO:0005886">
    <property type="term" value="C:plasma membrane"/>
    <property type="evidence" value="ECO:0007669"/>
    <property type="project" value="TreeGrafter"/>
</dbReference>
<dbReference type="Gene3D" id="1.10.540.10">
    <property type="entry name" value="Acyl-CoA dehydrogenase/oxidase, N-terminal domain"/>
    <property type="match status" value="1"/>
</dbReference>
<feature type="domain" description="Acyl-CoA dehydrogenase/oxidase C-terminal" evidence="8">
    <location>
        <begin position="229"/>
        <end position="382"/>
    </location>
</feature>
<dbReference type="GO" id="GO:0016627">
    <property type="term" value="F:oxidoreductase activity, acting on the CH-CH group of donors"/>
    <property type="evidence" value="ECO:0007669"/>
    <property type="project" value="InterPro"/>
</dbReference>
<dbReference type="Proteomes" id="UP000193010">
    <property type="component" value="Unassembled WGS sequence"/>
</dbReference>
<evidence type="ECO:0000259" key="9">
    <source>
        <dbReference type="Pfam" id="PF02770"/>
    </source>
</evidence>
<organism evidence="10 11">
    <name type="scientific">Mycobacterium florentinum</name>
    <dbReference type="NCBI Taxonomy" id="292462"/>
    <lineage>
        <taxon>Bacteria</taxon>
        <taxon>Bacillati</taxon>
        <taxon>Actinomycetota</taxon>
        <taxon>Actinomycetes</taxon>
        <taxon>Mycobacteriales</taxon>
        <taxon>Mycobacteriaceae</taxon>
        <taxon>Mycobacterium</taxon>
        <taxon>Mycobacterium simiae complex</taxon>
    </lineage>
</organism>
<dbReference type="OrthoDB" id="5167280at2"/>
<dbReference type="STRING" id="292462.AWC05_02470"/>
<dbReference type="AlphaFoldDB" id="A0A1X1TWZ2"/>
<evidence type="ECO:0000256" key="6">
    <source>
        <dbReference type="RuleBase" id="RU362125"/>
    </source>
</evidence>
<dbReference type="InterPro" id="IPR052161">
    <property type="entry name" value="Mycobact_Acyl-CoA_DH"/>
</dbReference>
<keyword evidence="4 6" id="KW-0274">FAD</keyword>
<feature type="region of interest" description="Disordered" evidence="7">
    <location>
        <begin position="1"/>
        <end position="22"/>
    </location>
</feature>
<evidence type="ECO:0000313" key="11">
    <source>
        <dbReference type="Proteomes" id="UP000193010"/>
    </source>
</evidence>
<dbReference type="InterPro" id="IPR009075">
    <property type="entry name" value="AcylCo_DH/oxidase_C"/>
</dbReference>
<proteinExistence type="inferred from homology"/>
<evidence type="ECO:0000256" key="2">
    <source>
        <dbReference type="ARBA" id="ARBA00009347"/>
    </source>
</evidence>
<comment type="cofactor">
    <cofactor evidence="1 6">
        <name>FAD</name>
        <dbReference type="ChEBI" id="CHEBI:57692"/>
    </cofactor>
</comment>
<dbReference type="InterPro" id="IPR036250">
    <property type="entry name" value="AcylCo_DH-like_C"/>
</dbReference>
<evidence type="ECO:0000256" key="5">
    <source>
        <dbReference type="ARBA" id="ARBA00023002"/>
    </source>
</evidence>
<dbReference type="PANTHER" id="PTHR43292:SF4">
    <property type="entry name" value="ACYL-COA DEHYDROGENASE FADE34"/>
    <property type="match status" value="1"/>
</dbReference>
<dbReference type="PANTHER" id="PTHR43292">
    <property type="entry name" value="ACYL-COA DEHYDROGENASE"/>
    <property type="match status" value="1"/>
</dbReference>